<feature type="compositionally biased region" description="Polar residues" evidence="1">
    <location>
        <begin position="435"/>
        <end position="451"/>
    </location>
</feature>
<evidence type="ECO:0000259" key="2">
    <source>
        <dbReference type="PROSITE" id="PS51272"/>
    </source>
</evidence>
<accession>A0ABS7CBW5</accession>
<gene>
    <name evidence="3" type="ORF">K0U00_30760</name>
</gene>
<feature type="region of interest" description="Disordered" evidence="1">
    <location>
        <begin position="431"/>
        <end position="451"/>
    </location>
</feature>
<proteinExistence type="predicted"/>
<dbReference type="Proteomes" id="UP001519887">
    <property type="component" value="Unassembled WGS sequence"/>
</dbReference>
<dbReference type="PANTHER" id="PTHR43308">
    <property type="entry name" value="OUTER MEMBRANE PROTEIN ALPHA-RELATED"/>
    <property type="match status" value="1"/>
</dbReference>
<dbReference type="EMBL" id="JAHZIK010001193">
    <property type="protein sequence ID" value="MBW7458430.1"/>
    <property type="molecule type" value="Genomic_DNA"/>
</dbReference>
<sequence>MNVGRFAMHNVRVVITAVLLIALIGLGAGNYAFGSAAGAPSDLVGHWAEPQLEQWLKDGLLTGYPDGRVEPDRLLTRAEWMALANRAQGYSATSDIAFSDLSPSAWEYEDARKAVKAGYIIGYGDGTIRSGSSISRQEAAVMLVRMFGLDSKADGAAASRFTDTASIAGWSRAAVSALVGGNLIAGYPDGTFKPKAFVTRAEAVVMLDNAMKTLHSAAPAVYDKPGIYGSVNEMTALEGDVVINAAGVTLQNMNIKGKLILAEGIGEGDVVLNHVTVQGDTRVQGGGEHSIHIADSVMARIIIDKKTGTVRIVVEGSTSAAAVDIQSPAVLEEAAGLSGAGFTAVSLANALPAHSAVTLKGKFDSVTIASSQIEVSVPQGSIDQLTAGSQAQGLSLNVGTDAKIVSMVLDAIVKVLGQGMIEKATLSEHAKGTSFEKQPVQTVDTSSQAPA</sequence>
<feature type="domain" description="SLH" evidence="2">
    <location>
        <begin position="35"/>
        <end position="93"/>
    </location>
</feature>
<evidence type="ECO:0000313" key="3">
    <source>
        <dbReference type="EMBL" id="MBW7458430.1"/>
    </source>
</evidence>
<feature type="domain" description="SLH" evidence="2">
    <location>
        <begin position="94"/>
        <end position="157"/>
    </location>
</feature>
<reference evidence="3 4" key="1">
    <citation type="submission" date="2021-07" db="EMBL/GenBank/DDBJ databases">
        <title>Paenibacillus radiodurans sp. nov., isolated from the southeastern edge of Tengger Desert.</title>
        <authorList>
            <person name="Zhang G."/>
        </authorList>
    </citation>
    <scope>NUCLEOTIDE SEQUENCE [LARGE SCALE GENOMIC DNA]</scope>
    <source>
        <strain evidence="3 4">CCM 7311</strain>
    </source>
</reference>
<feature type="non-terminal residue" evidence="3">
    <location>
        <position position="451"/>
    </location>
</feature>
<protein>
    <submittedName>
        <fullName evidence="3">S-layer homology domain-containing protein</fullName>
    </submittedName>
</protein>
<keyword evidence="4" id="KW-1185">Reference proteome</keyword>
<dbReference type="Pfam" id="PF00395">
    <property type="entry name" value="SLH"/>
    <property type="match status" value="3"/>
</dbReference>
<evidence type="ECO:0000313" key="4">
    <source>
        <dbReference type="Proteomes" id="UP001519887"/>
    </source>
</evidence>
<feature type="domain" description="SLH" evidence="2">
    <location>
        <begin position="158"/>
        <end position="221"/>
    </location>
</feature>
<dbReference type="PROSITE" id="PS51272">
    <property type="entry name" value="SLH"/>
    <property type="match status" value="3"/>
</dbReference>
<dbReference type="InterPro" id="IPR001119">
    <property type="entry name" value="SLH_dom"/>
</dbReference>
<comment type="caution">
    <text evidence="3">The sequence shown here is derived from an EMBL/GenBank/DDBJ whole genome shotgun (WGS) entry which is preliminary data.</text>
</comment>
<name>A0ABS7CBW5_9BACL</name>
<organism evidence="3 4">
    <name type="scientific">Paenibacillus sepulcri</name>
    <dbReference type="NCBI Taxonomy" id="359917"/>
    <lineage>
        <taxon>Bacteria</taxon>
        <taxon>Bacillati</taxon>
        <taxon>Bacillota</taxon>
        <taxon>Bacilli</taxon>
        <taxon>Bacillales</taxon>
        <taxon>Paenibacillaceae</taxon>
        <taxon>Paenibacillus</taxon>
    </lineage>
</organism>
<dbReference type="InterPro" id="IPR051465">
    <property type="entry name" value="Cell_Envelope_Struct_Comp"/>
</dbReference>
<evidence type="ECO:0000256" key="1">
    <source>
        <dbReference type="SAM" id="MobiDB-lite"/>
    </source>
</evidence>